<keyword evidence="6 12" id="KW-1133">Transmembrane helix</keyword>
<feature type="transmembrane region" description="Helical" evidence="12">
    <location>
        <begin position="239"/>
        <end position="258"/>
    </location>
</feature>
<evidence type="ECO:0000256" key="6">
    <source>
        <dbReference type="ARBA" id="ARBA00022989"/>
    </source>
</evidence>
<feature type="non-terminal residue" evidence="13">
    <location>
        <position position="580"/>
    </location>
</feature>
<evidence type="ECO:0000256" key="12">
    <source>
        <dbReference type="SAM" id="Phobius"/>
    </source>
</evidence>
<keyword evidence="14" id="KW-1185">Reference proteome</keyword>
<feature type="transmembrane region" description="Helical" evidence="12">
    <location>
        <begin position="339"/>
        <end position="364"/>
    </location>
</feature>
<evidence type="ECO:0000313" key="13">
    <source>
        <dbReference type="EMBL" id="RNA04606.1"/>
    </source>
</evidence>
<evidence type="ECO:0000256" key="10">
    <source>
        <dbReference type="ARBA" id="ARBA00023201"/>
    </source>
</evidence>
<evidence type="ECO:0000256" key="2">
    <source>
        <dbReference type="ARBA" id="ARBA00006434"/>
    </source>
</evidence>
<feature type="transmembrane region" description="Helical" evidence="12">
    <location>
        <begin position="13"/>
        <end position="33"/>
    </location>
</feature>
<dbReference type="Pfam" id="PF00474">
    <property type="entry name" value="SSF"/>
    <property type="match status" value="1"/>
</dbReference>
<dbReference type="InterPro" id="IPR051163">
    <property type="entry name" value="Sodium:Solute_Symporter_SSF"/>
</dbReference>
<feature type="transmembrane region" description="Helical" evidence="12">
    <location>
        <begin position="279"/>
        <end position="302"/>
    </location>
</feature>
<feature type="transmembrane region" description="Helical" evidence="12">
    <location>
        <begin position="513"/>
        <end position="535"/>
    </location>
</feature>
<evidence type="ECO:0000256" key="8">
    <source>
        <dbReference type="ARBA" id="ARBA00023065"/>
    </source>
</evidence>
<dbReference type="InterPro" id="IPR001734">
    <property type="entry name" value="Na/solute_symporter"/>
</dbReference>
<dbReference type="PANTHER" id="PTHR42985:SF2">
    <property type="entry name" value="SODIUM-DEPENDENT MULTIVITAMIN TRANSPORTER"/>
    <property type="match status" value="1"/>
</dbReference>
<feature type="transmembrane region" description="Helical" evidence="12">
    <location>
        <begin position="445"/>
        <end position="463"/>
    </location>
</feature>
<dbReference type="InterPro" id="IPR038377">
    <property type="entry name" value="Na/Glc_symporter_sf"/>
</dbReference>
<keyword evidence="4" id="KW-1003">Cell membrane</keyword>
<comment type="caution">
    <text evidence="13">The sequence shown here is derived from an EMBL/GenBank/DDBJ whole genome shotgun (WGS) entry which is preliminary data.</text>
</comment>
<reference evidence="13 14" key="1">
    <citation type="journal article" date="2018" name="Sci. Rep.">
        <title>Genomic signatures of local adaptation to the degree of environmental predictability in rotifers.</title>
        <authorList>
            <person name="Franch-Gras L."/>
            <person name="Hahn C."/>
            <person name="Garcia-Roger E.M."/>
            <person name="Carmona M.J."/>
            <person name="Serra M."/>
            <person name="Gomez A."/>
        </authorList>
    </citation>
    <scope>NUCLEOTIDE SEQUENCE [LARGE SCALE GENOMIC DNA]</scope>
    <source>
        <strain evidence="13">HYR1</strain>
    </source>
</reference>
<proteinExistence type="inferred from homology"/>
<keyword evidence="10" id="KW-0739">Sodium transport</keyword>
<protein>
    <submittedName>
        <fullName evidence="13">Sodium-coupled monocarboxylate transporter 1</fullName>
    </submittedName>
</protein>
<dbReference type="GO" id="GO:0006814">
    <property type="term" value="P:sodium ion transport"/>
    <property type="evidence" value="ECO:0007669"/>
    <property type="project" value="UniProtKB-KW"/>
</dbReference>
<dbReference type="Gene3D" id="1.20.1730.10">
    <property type="entry name" value="Sodium/glucose cotransporter"/>
    <property type="match status" value="1"/>
</dbReference>
<dbReference type="CDD" id="cd11492">
    <property type="entry name" value="SLC5sbd_NIS-SMVT"/>
    <property type="match status" value="1"/>
</dbReference>
<evidence type="ECO:0000256" key="7">
    <source>
        <dbReference type="ARBA" id="ARBA00023053"/>
    </source>
</evidence>
<dbReference type="NCBIfam" id="TIGR00813">
    <property type="entry name" value="sss"/>
    <property type="match status" value="1"/>
</dbReference>
<feature type="transmembrane region" description="Helical" evidence="12">
    <location>
        <begin position="158"/>
        <end position="177"/>
    </location>
</feature>
<organism evidence="13 14">
    <name type="scientific">Brachionus plicatilis</name>
    <name type="common">Marine rotifer</name>
    <name type="synonym">Brachionus muelleri</name>
    <dbReference type="NCBI Taxonomy" id="10195"/>
    <lineage>
        <taxon>Eukaryota</taxon>
        <taxon>Metazoa</taxon>
        <taxon>Spiralia</taxon>
        <taxon>Gnathifera</taxon>
        <taxon>Rotifera</taxon>
        <taxon>Eurotatoria</taxon>
        <taxon>Monogononta</taxon>
        <taxon>Pseudotrocha</taxon>
        <taxon>Ploima</taxon>
        <taxon>Brachionidae</taxon>
        <taxon>Brachionus</taxon>
    </lineage>
</organism>
<comment type="subcellular location">
    <subcellularLocation>
        <location evidence="1">Cell membrane</location>
        <topology evidence="1">Multi-pass membrane protein</topology>
    </subcellularLocation>
</comment>
<evidence type="ECO:0000256" key="4">
    <source>
        <dbReference type="ARBA" id="ARBA00022475"/>
    </source>
</evidence>
<keyword evidence="5 12" id="KW-0812">Transmembrane</keyword>
<dbReference type="PROSITE" id="PS50283">
    <property type="entry name" value="NA_SOLUT_SYMP_3"/>
    <property type="match status" value="1"/>
</dbReference>
<dbReference type="Proteomes" id="UP000276133">
    <property type="component" value="Unassembled WGS sequence"/>
</dbReference>
<feature type="transmembrane region" description="Helical" evidence="12">
    <location>
        <begin position="385"/>
        <end position="411"/>
    </location>
</feature>
<evidence type="ECO:0000256" key="11">
    <source>
        <dbReference type="RuleBase" id="RU362091"/>
    </source>
</evidence>
<feature type="transmembrane region" description="Helical" evidence="12">
    <location>
        <begin position="417"/>
        <end position="438"/>
    </location>
</feature>
<evidence type="ECO:0000313" key="14">
    <source>
        <dbReference type="Proteomes" id="UP000276133"/>
    </source>
</evidence>
<dbReference type="PANTHER" id="PTHR42985">
    <property type="entry name" value="SODIUM-COUPLED MONOCARBOXYLATE TRANSPORTER"/>
    <property type="match status" value="1"/>
</dbReference>
<dbReference type="GO" id="GO:0005886">
    <property type="term" value="C:plasma membrane"/>
    <property type="evidence" value="ECO:0007669"/>
    <property type="project" value="UniProtKB-SubCell"/>
</dbReference>
<dbReference type="GO" id="GO:0015293">
    <property type="term" value="F:symporter activity"/>
    <property type="evidence" value="ECO:0007669"/>
    <property type="project" value="TreeGrafter"/>
</dbReference>
<keyword evidence="7" id="KW-0915">Sodium</keyword>
<keyword evidence="3" id="KW-0813">Transport</keyword>
<evidence type="ECO:0000256" key="9">
    <source>
        <dbReference type="ARBA" id="ARBA00023136"/>
    </source>
</evidence>
<feature type="transmembrane region" description="Helical" evidence="12">
    <location>
        <begin position="189"/>
        <end position="207"/>
    </location>
</feature>
<keyword evidence="8" id="KW-0406">Ion transport</keyword>
<dbReference type="OrthoDB" id="6132759at2759"/>
<feature type="transmembrane region" description="Helical" evidence="12">
    <location>
        <begin position="125"/>
        <end position="146"/>
    </location>
</feature>
<name>A0A3M7PZH3_BRAPC</name>
<feature type="transmembrane region" description="Helical" evidence="12">
    <location>
        <begin position="53"/>
        <end position="72"/>
    </location>
</feature>
<feature type="transmembrane region" description="Helical" evidence="12">
    <location>
        <begin position="84"/>
        <end position="105"/>
    </location>
</feature>
<comment type="similarity">
    <text evidence="2 11">Belongs to the sodium:solute symporter (SSF) (TC 2.A.21) family.</text>
</comment>
<evidence type="ECO:0000256" key="5">
    <source>
        <dbReference type="ARBA" id="ARBA00022692"/>
    </source>
</evidence>
<sequence>MIAGLNKFHYADYIVFAAMLIFSAGIGLAFGWLNRKKQSTKDFLLGGGDLKVFPVGISILASFTSAIAILGFSAEMYRYGTMYWMITLSYPFTQGFAALVFIPLFHGLKITSAYQYLELRFHKYVRTAASIIFSFQMFLYMSVALYTPALAIEQVTDISLLFSIVGTGAICIIYTVIGGMKATVWIDTFQVSIMFIGLIAVAILGTLEIPGGFTELVRRADQSGRIEFFDFDPNPFVRHTFWTLFIGGFLTNLTVYGSNQGTIQRYLTVKKWQDASKALMINLVGGVFLLTLTCFCGLVAYAKYYECDILGSGIIKRGEQLLPFLVMDVLGKLHGLPGLFVATIYSAALSTISGGMNSLAAVCITDFVKPLYSMSKGHELNEKKAAFITKGLALLFGVGAIGLAYLCQFFGNTVLQLALSIFGLLGGPLLGVITLGMFIKKANWVGALTGLILSTVVNIWLGIEGVIYSKPTGLKPVTTAGCDATFLPITQPPMSSTPVPDEDLGPIFYQMSYLYYSLFACLITFFFGITVSLIVEKMKLVEIKPTKPEYLVNWKIWTNNRIVQTEVNDPQELELDEKYN</sequence>
<evidence type="ECO:0000256" key="3">
    <source>
        <dbReference type="ARBA" id="ARBA00022448"/>
    </source>
</evidence>
<dbReference type="AlphaFoldDB" id="A0A3M7PZH3"/>
<gene>
    <name evidence="13" type="ORF">BpHYR1_022474</name>
</gene>
<keyword evidence="9 12" id="KW-0472">Membrane</keyword>
<evidence type="ECO:0000256" key="1">
    <source>
        <dbReference type="ARBA" id="ARBA00004651"/>
    </source>
</evidence>
<dbReference type="EMBL" id="REGN01008024">
    <property type="protein sequence ID" value="RNA04606.1"/>
    <property type="molecule type" value="Genomic_DNA"/>
</dbReference>
<dbReference type="STRING" id="10195.A0A3M7PZH3"/>
<accession>A0A3M7PZH3</accession>